<sequence>MSEYHVRRFISRFEKGNEFSFFEIPFTVEPLLKELQDICGFGPDDLVYEEVELDEEKLKRLRAFVESDFDLNRYIYILSCVHSTD</sequence>
<dbReference type="Proteomes" id="UP000583127">
    <property type="component" value="Unassembled WGS sequence"/>
</dbReference>
<comment type="caution">
    <text evidence="2">The sequence shown here is derived from an EMBL/GenBank/DDBJ whole genome shotgun (WGS) entry which is preliminary data.</text>
</comment>
<reference evidence="2 3" key="1">
    <citation type="submission" date="2020-04" db="EMBL/GenBank/DDBJ databases">
        <title>Paraburkholderia sp. G-4-1-8 isolated from soil.</title>
        <authorList>
            <person name="Dahal R.H."/>
        </authorList>
    </citation>
    <scope>NUCLEOTIDE SEQUENCE [LARGE SCALE GENOMIC DNA]</scope>
    <source>
        <strain evidence="2 3">G-4-1-8</strain>
    </source>
</reference>
<gene>
    <name evidence="2" type="ORF">HHL14_32695</name>
</gene>
<organism evidence="2 3">
    <name type="scientific">Paraburkholderia antibiotica</name>
    <dbReference type="NCBI Taxonomy" id="2728839"/>
    <lineage>
        <taxon>Bacteria</taxon>
        <taxon>Pseudomonadati</taxon>
        <taxon>Pseudomonadota</taxon>
        <taxon>Betaproteobacteria</taxon>
        <taxon>Burkholderiales</taxon>
        <taxon>Burkholderiaceae</taxon>
        <taxon>Paraburkholderia</taxon>
    </lineage>
</organism>
<name>A0A7Y0FGT8_9BURK</name>
<accession>A0A7Y0FGT8</accession>
<evidence type="ECO:0000313" key="2">
    <source>
        <dbReference type="EMBL" id="NML35551.1"/>
    </source>
</evidence>
<evidence type="ECO:0000313" key="3">
    <source>
        <dbReference type="Proteomes" id="UP000583127"/>
    </source>
</evidence>
<dbReference type="Pfam" id="PF24731">
    <property type="entry name" value="DUF7683"/>
    <property type="match status" value="1"/>
</dbReference>
<feature type="domain" description="DUF7683" evidence="1">
    <location>
        <begin position="7"/>
        <end position="78"/>
    </location>
</feature>
<proteinExistence type="predicted"/>
<protein>
    <recommendedName>
        <fullName evidence="1">DUF7683 domain-containing protein</fullName>
    </recommendedName>
</protein>
<dbReference type="RefSeq" id="WP_169501723.1">
    <property type="nucleotide sequence ID" value="NZ_JABBFZ010000058.1"/>
</dbReference>
<dbReference type="EMBL" id="JABBFZ010000058">
    <property type="protein sequence ID" value="NML35551.1"/>
    <property type="molecule type" value="Genomic_DNA"/>
</dbReference>
<dbReference type="InterPro" id="IPR056100">
    <property type="entry name" value="DUF7683"/>
</dbReference>
<keyword evidence="3" id="KW-1185">Reference proteome</keyword>
<dbReference type="AlphaFoldDB" id="A0A7Y0FGT8"/>
<evidence type="ECO:0000259" key="1">
    <source>
        <dbReference type="Pfam" id="PF24731"/>
    </source>
</evidence>